<evidence type="ECO:0000313" key="2">
    <source>
        <dbReference type="Proteomes" id="UP001519363"/>
    </source>
</evidence>
<name>A0ABS5A3P6_9PSEU</name>
<sequence>MTRSLDRLRLAVTGALPGELAVGGYVHPDHGPLRGTASALVAAGLRRQGHPARHTTGFRAGGEATLFAVSSVDRRGVATGFGVAAHNHDPAGLLVAERTVDLWVSAFRARRLLVAAADPLCASLTGNRTPVHVLGRPSHVMSLLDSHDLVFVDELAEVPDGAAVAFASHTATVATHIEAAARNLRVLDGPDAPTPPPAPGLDTTCRARGIRAVAGASDVVLVLGPAGTPEVEALASSATGHGARVRVAEVLADVRRSDIAVAHTVGLVEASSAAPSLRAELTGVLSGLGPLAVVEERVSTPPPRLIPR</sequence>
<gene>
    <name evidence="1" type="ORF">JOF53_000073</name>
</gene>
<comment type="caution">
    <text evidence="1">The sequence shown here is derived from an EMBL/GenBank/DDBJ whole genome shotgun (WGS) entry which is preliminary data.</text>
</comment>
<accession>A0ABS5A3P6</accession>
<proteinExistence type="predicted"/>
<keyword evidence="2" id="KW-1185">Reference proteome</keyword>
<protein>
    <submittedName>
        <fullName evidence="1">Uncharacterized protein</fullName>
    </submittedName>
</protein>
<dbReference type="RefSeq" id="WP_086782490.1">
    <property type="nucleotide sequence ID" value="NZ_JAGIOO010000001.1"/>
</dbReference>
<organism evidence="1 2">
    <name type="scientific">Crossiella equi</name>
    <dbReference type="NCBI Taxonomy" id="130796"/>
    <lineage>
        <taxon>Bacteria</taxon>
        <taxon>Bacillati</taxon>
        <taxon>Actinomycetota</taxon>
        <taxon>Actinomycetes</taxon>
        <taxon>Pseudonocardiales</taxon>
        <taxon>Pseudonocardiaceae</taxon>
        <taxon>Crossiella</taxon>
    </lineage>
</organism>
<dbReference type="Proteomes" id="UP001519363">
    <property type="component" value="Unassembled WGS sequence"/>
</dbReference>
<dbReference type="EMBL" id="JAGIOO010000001">
    <property type="protein sequence ID" value="MBP2471201.1"/>
    <property type="molecule type" value="Genomic_DNA"/>
</dbReference>
<reference evidence="1 2" key="1">
    <citation type="submission" date="2021-03" db="EMBL/GenBank/DDBJ databases">
        <title>Sequencing the genomes of 1000 actinobacteria strains.</title>
        <authorList>
            <person name="Klenk H.-P."/>
        </authorList>
    </citation>
    <scope>NUCLEOTIDE SEQUENCE [LARGE SCALE GENOMIC DNA]</scope>
    <source>
        <strain evidence="1 2">DSM 44580</strain>
    </source>
</reference>
<evidence type="ECO:0000313" key="1">
    <source>
        <dbReference type="EMBL" id="MBP2471201.1"/>
    </source>
</evidence>